<dbReference type="OrthoDB" id="8416156at2"/>
<proteinExistence type="predicted"/>
<accession>A0A512NQE1</accession>
<dbReference type="EMBL" id="BKAJ01000204">
    <property type="protein sequence ID" value="GEP61166.1"/>
    <property type="molecule type" value="Genomic_DNA"/>
</dbReference>
<evidence type="ECO:0000313" key="2">
    <source>
        <dbReference type="EMBL" id="GEP61166.1"/>
    </source>
</evidence>
<dbReference type="Proteomes" id="UP000321058">
    <property type="component" value="Unassembled WGS sequence"/>
</dbReference>
<evidence type="ECO:0000313" key="3">
    <source>
        <dbReference type="Proteomes" id="UP000321058"/>
    </source>
</evidence>
<feature type="chain" id="PRO_5021807325" evidence="1">
    <location>
        <begin position="21"/>
        <end position="109"/>
    </location>
</feature>
<name>A0A512NQE1_9HYPH</name>
<keyword evidence="1" id="KW-0732">Signal</keyword>
<organism evidence="2 3">
    <name type="scientific">Reyranella soli</name>
    <dbReference type="NCBI Taxonomy" id="1230389"/>
    <lineage>
        <taxon>Bacteria</taxon>
        <taxon>Pseudomonadati</taxon>
        <taxon>Pseudomonadota</taxon>
        <taxon>Alphaproteobacteria</taxon>
        <taxon>Hyphomicrobiales</taxon>
        <taxon>Reyranellaceae</taxon>
        <taxon>Reyranella</taxon>
    </lineage>
</organism>
<dbReference type="AlphaFoldDB" id="A0A512NQE1"/>
<feature type="signal peptide" evidence="1">
    <location>
        <begin position="1"/>
        <end position="20"/>
    </location>
</feature>
<comment type="caution">
    <text evidence="2">The sequence shown here is derived from an EMBL/GenBank/DDBJ whole genome shotgun (WGS) entry which is preliminary data.</text>
</comment>
<evidence type="ECO:0000256" key="1">
    <source>
        <dbReference type="SAM" id="SignalP"/>
    </source>
</evidence>
<keyword evidence="3" id="KW-1185">Reference proteome</keyword>
<gene>
    <name evidence="2" type="ORF">RSO01_83320</name>
</gene>
<sequence>MVKASLLASLAVLLSSAAYAELPEQAAHKLVDAIQKKAVQNCPKNTPPTAKFAGSRDGGLPDTAIAYVRFDGNCSSAKGWVRLSCEKLKGGWVCARQNLEDAISLVDNE</sequence>
<dbReference type="RefSeq" id="WP_147156488.1">
    <property type="nucleotide sequence ID" value="NZ_BKAJ01000204.1"/>
</dbReference>
<reference evidence="2 3" key="1">
    <citation type="submission" date="2019-07" db="EMBL/GenBank/DDBJ databases">
        <title>Whole genome shotgun sequence of Reyranella soli NBRC 108950.</title>
        <authorList>
            <person name="Hosoyama A."/>
            <person name="Uohara A."/>
            <person name="Ohji S."/>
            <person name="Ichikawa N."/>
        </authorList>
    </citation>
    <scope>NUCLEOTIDE SEQUENCE [LARGE SCALE GENOMIC DNA]</scope>
    <source>
        <strain evidence="2 3">NBRC 108950</strain>
    </source>
</reference>
<protein>
    <submittedName>
        <fullName evidence="2">Uncharacterized protein</fullName>
    </submittedName>
</protein>